<gene>
    <name evidence="2" type="ORF">SCAR479_00792</name>
</gene>
<name>A0ABR2Y6T6_9PEZI</name>
<accession>A0ABR2Y6T6</accession>
<reference evidence="2 3" key="1">
    <citation type="submission" date="2024-02" db="EMBL/GenBank/DDBJ databases">
        <title>First draft genome assembly of two strains of Seiridium cardinale.</title>
        <authorList>
            <person name="Emiliani G."/>
            <person name="Scali E."/>
        </authorList>
    </citation>
    <scope>NUCLEOTIDE SEQUENCE [LARGE SCALE GENOMIC DNA]</scope>
    <source>
        <strain evidence="2 3">BM-138-000479</strain>
    </source>
</reference>
<feature type="chain" id="PRO_5046894131" evidence="1">
    <location>
        <begin position="23"/>
        <end position="75"/>
    </location>
</feature>
<feature type="signal peptide" evidence="1">
    <location>
        <begin position="1"/>
        <end position="22"/>
    </location>
</feature>
<evidence type="ECO:0000256" key="1">
    <source>
        <dbReference type="SAM" id="SignalP"/>
    </source>
</evidence>
<evidence type="ECO:0000313" key="3">
    <source>
        <dbReference type="Proteomes" id="UP001465668"/>
    </source>
</evidence>
<proteinExistence type="predicted"/>
<evidence type="ECO:0000313" key="2">
    <source>
        <dbReference type="EMBL" id="KAK9782449.1"/>
    </source>
</evidence>
<comment type="caution">
    <text evidence="2">The sequence shown here is derived from an EMBL/GenBank/DDBJ whole genome shotgun (WGS) entry which is preliminary data.</text>
</comment>
<organism evidence="2 3">
    <name type="scientific">Seiridium cardinale</name>
    <dbReference type="NCBI Taxonomy" id="138064"/>
    <lineage>
        <taxon>Eukaryota</taxon>
        <taxon>Fungi</taxon>
        <taxon>Dikarya</taxon>
        <taxon>Ascomycota</taxon>
        <taxon>Pezizomycotina</taxon>
        <taxon>Sordariomycetes</taxon>
        <taxon>Xylariomycetidae</taxon>
        <taxon>Amphisphaeriales</taxon>
        <taxon>Sporocadaceae</taxon>
        <taxon>Seiridium</taxon>
    </lineage>
</organism>
<sequence>MHTVPTPVLGLGFVVVIRTANASGTYDVDCARWSSDCNGIRRFPNGNASYYGNQCTTFCSDTGTVNSACPACRDY</sequence>
<dbReference type="Proteomes" id="UP001465668">
    <property type="component" value="Unassembled WGS sequence"/>
</dbReference>
<keyword evidence="3" id="KW-1185">Reference proteome</keyword>
<protein>
    <submittedName>
        <fullName evidence="2">Uncharacterized protein</fullName>
    </submittedName>
</protein>
<keyword evidence="1" id="KW-0732">Signal</keyword>
<dbReference type="EMBL" id="JARVKM010000002">
    <property type="protein sequence ID" value="KAK9782449.1"/>
    <property type="molecule type" value="Genomic_DNA"/>
</dbReference>